<dbReference type="InterPro" id="IPR035914">
    <property type="entry name" value="Sperma_CUB_dom_sf"/>
</dbReference>
<evidence type="ECO:0000256" key="5">
    <source>
        <dbReference type="PROSITE-ProRule" id="PRU00059"/>
    </source>
</evidence>
<dbReference type="SUPFAM" id="SSF49854">
    <property type="entry name" value="Spermadhesin, CUB domain"/>
    <property type="match status" value="2"/>
</dbReference>
<reference evidence="8" key="3">
    <citation type="submission" date="2025-09" db="UniProtKB">
        <authorList>
            <consortium name="Ensembl"/>
        </authorList>
    </citation>
    <scope>IDENTIFICATION</scope>
</reference>
<dbReference type="OMA" id="FDLEWGG"/>
<dbReference type="PANTHER" id="PTHR24251">
    <property type="entry name" value="OVOCHYMASE-RELATED"/>
    <property type="match status" value="1"/>
</dbReference>
<proteinExistence type="predicted"/>
<organism evidence="8 9">
    <name type="scientific">Anas platyrhynchos platyrhynchos</name>
    <name type="common">Northern mallard</name>
    <dbReference type="NCBI Taxonomy" id="8840"/>
    <lineage>
        <taxon>Eukaryota</taxon>
        <taxon>Metazoa</taxon>
        <taxon>Chordata</taxon>
        <taxon>Craniata</taxon>
        <taxon>Vertebrata</taxon>
        <taxon>Euteleostomi</taxon>
        <taxon>Archelosauria</taxon>
        <taxon>Archosauria</taxon>
        <taxon>Dinosauria</taxon>
        <taxon>Saurischia</taxon>
        <taxon>Theropoda</taxon>
        <taxon>Coelurosauria</taxon>
        <taxon>Aves</taxon>
        <taxon>Neognathae</taxon>
        <taxon>Galloanserae</taxon>
        <taxon>Anseriformes</taxon>
        <taxon>Anatidae</taxon>
        <taxon>Anatinae</taxon>
        <taxon>Anas</taxon>
    </lineage>
</organism>
<dbReference type="PROSITE" id="PS01180">
    <property type="entry name" value="CUB"/>
    <property type="match status" value="2"/>
</dbReference>
<dbReference type="SMART" id="SM00042">
    <property type="entry name" value="CUB"/>
    <property type="match status" value="2"/>
</dbReference>
<evidence type="ECO:0000256" key="6">
    <source>
        <dbReference type="SAM" id="MobiDB-lite"/>
    </source>
</evidence>
<evidence type="ECO:0000313" key="9">
    <source>
        <dbReference type="Proteomes" id="UP000016666"/>
    </source>
</evidence>
<evidence type="ECO:0000259" key="7">
    <source>
        <dbReference type="PROSITE" id="PS01180"/>
    </source>
</evidence>
<evidence type="ECO:0000313" key="8">
    <source>
        <dbReference type="Ensembl" id="ENSAPLP00000031499.1"/>
    </source>
</evidence>
<dbReference type="InterPro" id="IPR000859">
    <property type="entry name" value="CUB_dom"/>
</dbReference>
<reference evidence="8" key="2">
    <citation type="submission" date="2025-08" db="UniProtKB">
        <authorList>
            <consortium name="Ensembl"/>
        </authorList>
    </citation>
    <scope>IDENTIFICATION</scope>
</reference>
<dbReference type="FunFam" id="2.60.120.290:FF:000013">
    <property type="entry name" value="Membrane frizzled-related protein"/>
    <property type="match status" value="1"/>
</dbReference>
<keyword evidence="1" id="KW-0732">Signal</keyword>
<evidence type="ECO:0000256" key="4">
    <source>
        <dbReference type="ARBA" id="ARBA00023180"/>
    </source>
</evidence>
<dbReference type="Proteomes" id="UP000016666">
    <property type="component" value="Unassembled WGS sequence"/>
</dbReference>
<protein>
    <submittedName>
        <fullName evidence="8">Bone morphogenetic protein 1</fullName>
    </submittedName>
</protein>
<sequence length="371" mass="41081">HVDDLAGGRSPALAAICGGDVKKDNGHIQSPNYPDDYRPSKVCVWKITVSEGFHVGLTFQSFEIERHDSCAYDYLEIRDGSSEASSLIGRYCGYDKPDDIKSTSNKLWMKFVSDGSINKAGFAVNFFKGGRPNEVGGNPKTGGGVSLAHLLSPRPCLNGSITSPGWPKEYPPNKNCIWQLVAPTQYRISLQFDFFETEGNDVCKYDFVEVRSGLTADSKLHGKFCGAEKPDVITSQYNNMRIEFKSDNTVSKKGFKAHFFSGRAPPGPPPCSLQPPPVFTGLPPRCAPRSARRTLCSLRRQGRVLQEQRRLPARVPQLLRQLRVPVPQRLRAARQQARLQGRWVCTPKKSPQIRAPTPNPSLSPQPAATTR</sequence>
<keyword evidence="3" id="KW-1015">Disulfide bond</keyword>
<name>A0A493U0B9_ANAPP</name>
<evidence type="ECO:0000256" key="1">
    <source>
        <dbReference type="ARBA" id="ARBA00022729"/>
    </source>
</evidence>
<dbReference type="AlphaFoldDB" id="A0A493U0B9"/>
<keyword evidence="2" id="KW-0677">Repeat</keyword>
<reference evidence="9" key="1">
    <citation type="submission" date="2017-10" db="EMBL/GenBank/DDBJ databases">
        <title>A new Pekin duck reference genome.</title>
        <authorList>
            <person name="Hou Z.-C."/>
            <person name="Zhou Z.-K."/>
            <person name="Zhu F."/>
            <person name="Hou S.-S."/>
        </authorList>
    </citation>
    <scope>NUCLEOTIDE SEQUENCE [LARGE SCALE GENOMIC DNA]</scope>
</reference>
<dbReference type="GeneTree" id="ENSGT00940000157176"/>
<keyword evidence="9" id="KW-1185">Reference proteome</keyword>
<feature type="domain" description="CUB" evidence="7">
    <location>
        <begin position="17"/>
        <end position="129"/>
    </location>
</feature>
<feature type="region of interest" description="Disordered" evidence="6">
    <location>
        <begin position="345"/>
        <end position="371"/>
    </location>
</feature>
<dbReference type="Ensembl" id="ENSAPLT00000022942.1">
    <property type="protein sequence ID" value="ENSAPLP00000031499.1"/>
    <property type="gene ID" value="ENSAPLG00000017696.1"/>
</dbReference>
<evidence type="ECO:0000256" key="2">
    <source>
        <dbReference type="ARBA" id="ARBA00022737"/>
    </source>
</evidence>
<dbReference type="FunFam" id="2.60.120.290:FF:000004">
    <property type="entry name" value="Metalloendopeptidase"/>
    <property type="match status" value="1"/>
</dbReference>
<feature type="domain" description="CUB" evidence="7">
    <location>
        <begin position="141"/>
        <end position="262"/>
    </location>
</feature>
<keyword evidence="4" id="KW-0325">Glycoprotein</keyword>
<dbReference type="Pfam" id="PF00431">
    <property type="entry name" value="CUB"/>
    <property type="match status" value="2"/>
</dbReference>
<dbReference type="PANTHER" id="PTHR24251:SF53">
    <property type="entry name" value="BONE MORPHOGENETIC PROTEIN 1"/>
    <property type="match status" value="1"/>
</dbReference>
<dbReference type="Gene3D" id="2.60.120.290">
    <property type="entry name" value="Spermadhesin, CUB domain"/>
    <property type="match status" value="2"/>
</dbReference>
<dbReference type="CDD" id="cd00041">
    <property type="entry name" value="CUB"/>
    <property type="match status" value="2"/>
</dbReference>
<comment type="caution">
    <text evidence="5">Lacks conserved residue(s) required for the propagation of feature annotation.</text>
</comment>
<gene>
    <name evidence="8" type="primary">BMP1</name>
</gene>
<evidence type="ECO:0000256" key="3">
    <source>
        <dbReference type="ARBA" id="ARBA00023157"/>
    </source>
</evidence>
<accession>A0A493U0B9</accession>